<evidence type="ECO:0000313" key="1">
    <source>
        <dbReference type="EMBL" id="CAG6719693.1"/>
    </source>
</evidence>
<dbReference type="AlphaFoldDB" id="A0A8D8V898"/>
<name>A0A8D8V898_9HEMI</name>
<dbReference type="EMBL" id="HBUF01359253">
    <property type="protein sequence ID" value="CAG6719693.1"/>
    <property type="molecule type" value="Transcribed_RNA"/>
</dbReference>
<proteinExistence type="predicted"/>
<protein>
    <recommendedName>
        <fullName evidence="2">Ska2 N-terminal domain-containing protein</fullName>
    </recommendedName>
</protein>
<accession>A0A8D8V898</accession>
<dbReference type="Gene3D" id="6.10.250.1380">
    <property type="match status" value="1"/>
</dbReference>
<dbReference type="EMBL" id="HBUF01324960">
    <property type="protein sequence ID" value="CAG6695686.1"/>
    <property type="molecule type" value="Transcribed_RNA"/>
</dbReference>
<dbReference type="EMBL" id="HBUF01359252">
    <property type="protein sequence ID" value="CAG6719692.1"/>
    <property type="molecule type" value="Transcribed_RNA"/>
</dbReference>
<sequence length="117" mass="13309">MEGAVLQLEESTKSADERISKISTKLEMFEQNYIQGISQTDSTEEDLHVSVLGLLRDVNQVKTECDDLKQELGRVHELKCQLNKDLESQVYVVNDLFVQLRNKIINHANNIHGGGRK</sequence>
<dbReference type="EMBL" id="HBUF01664427">
    <property type="protein sequence ID" value="CAG6789315.1"/>
    <property type="molecule type" value="Transcribed_RNA"/>
</dbReference>
<evidence type="ECO:0008006" key="2">
    <source>
        <dbReference type="Google" id="ProtNLM"/>
    </source>
</evidence>
<organism evidence="1">
    <name type="scientific">Cacopsylla melanoneura</name>
    <dbReference type="NCBI Taxonomy" id="428564"/>
    <lineage>
        <taxon>Eukaryota</taxon>
        <taxon>Metazoa</taxon>
        <taxon>Ecdysozoa</taxon>
        <taxon>Arthropoda</taxon>
        <taxon>Hexapoda</taxon>
        <taxon>Insecta</taxon>
        <taxon>Pterygota</taxon>
        <taxon>Neoptera</taxon>
        <taxon>Paraneoptera</taxon>
        <taxon>Hemiptera</taxon>
        <taxon>Sternorrhyncha</taxon>
        <taxon>Psylloidea</taxon>
        <taxon>Psyllidae</taxon>
        <taxon>Psyllinae</taxon>
        <taxon>Cacopsylla</taxon>
    </lineage>
</organism>
<reference evidence="1" key="1">
    <citation type="submission" date="2021-05" db="EMBL/GenBank/DDBJ databases">
        <authorList>
            <person name="Alioto T."/>
            <person name="Alioto T."/>
            <person name="Gomez Garrido J."/>
        </authorList>
    </citation>
    <scope>NUCLEOTIDE SEQUENCE</scope>
</reference>
<dbReference type="EMBL" id="HBUF01664426">
    <property type="protein sequence ID" value="CAG6789314.1"/>
    <property type="molecule type" value="Transcribed_RNA"/>
</dbReference>
<dbReference type="EMBL" id="HBUF01021665">
    <property type="protein sequence ID" value="CAG6611401.1"/>
    <property type="molecule type" value="Transcribed_RNA"/>
</dbReference>